<sequence>MRLDLLAALAGILISIQSRANGELAQQLDNGLEASIVSFGSGLIVLLAVTIFMPGVRQGLHQLRIAVREGKLPSYRIFAGTLGAVFVAVQTMYVPLMGVAIFSVAAIAGQAAASLGVDRAGLTGGGKKHITKRRVMAALLTIFAVLISVLDRIDAHNLPILGVFLAVLVGVIVGIQRAYNGQINEYSGNSFTTALLNFVTGVSFLIIVFLIGLVTHFAHYTPLPLNPVWMYLGGSLGVFYIAFSSTIVQHLGVLTFTLFTVGGQLVGSLLLDLLLPTKGASVSWYLVTGIVMTYLGVVAGGVGQTSLARKKFQVAETIDPPIKKIAKP</sequence>
<dbReference type="AlphaFoldDB" id="A0A6J6FW59"/>
<evidence type="ECO:0000256" key="1">
    <source>
        <dbReference type="SAM" id="Phobius"/>
    </source>
</evidence>
<keyword evidence="1" id="KW-0472">Membrane</keyword>
<proteinExistence type="predicted"/>
<feature type="transmembrane region" description="Helical" evidence="1">
    <location>
        <begin position="77"/>
        <end position="94"/>
    </location>
</feature>
<feature type="transmembrane region" description="Helical" evidence="1">
    <location>
        <begin position="283"/>
        <end position="303"/>
    </location>
</feature>
<protein>
    <submittedName>
        <fullName evidence="2">Unannotated protein</fullName>
    </submittedName>
</protein>
<evidence type="ECO:0000313" key="2">
    <source>
        <dbReference type="EMBL" id="CAB4591214.1"/>
    </source>
</evidence>
<feature type="transmembrane region" description="Helical" evidence="1">
    <location>
        <begin position="36"/>
        <end position="56"/>
    </location>
</feature>
<feature type="transmembrane region" description="Helical" evidence="1">
    <location>
        <begin position="195"/>
        <end position="216"/>
    </location>
</feature>
<accession>A0A6J6FW59</accession>
<dbReference type="GO" id="GO:0005886">
    <property type="term" value="C:plasma membrane"/>
    <property type="evidence" value="ECO:0007669"/>
    <property type="project" value="TreeGrafter"/>
</dbReference>
<keyword evidence="1" id="KW-1133">Transmembrane helix</keyword>
<dbReference type="EMBL" id="CAEZUA010000053">
    <property type="protein sequence ID" value="CAB4591214.1"/>
    <property type="molecule type" value="Genomic_DNA"/>
</dbReference>
<evidence type="ECO:0000313" key="3">
    <source>
        <dbReference type="EMBL" id="CAB4666496.1"/>
    </source>
</evidence>
<feature type="transmembrane region" description="Helical" evidence="1">
    <location>
        <begin position="156"/>
        <end position="175"/>
    </location>
</feature>
<name>A0A6J6FW59_9ZZZZ</name>
<feature type="transmembrane region" description="Helical" evidence="1">
    <location>
        <begin position="251"/>
        <end position="271"/>
    </location>
</feature>
<feature type="transmembrane region" description="Helical" evidence="1">
    <location>
        <begin position="100"/>
        <end position="122"/>
    </location>
</feature>
<dbReference type="Pfam" id="PF04657">
    <property type="entry name" value="DMT_YdcZ"/>
    <property type="match status" value="2"/>
</dbReference>
<gene>
    <name evidence="2" type="ORF">UFOPK1773_00846</name>
    <name evidence="3" type="ORF">UFOPK2288_00791</name>
</gene>
<feature type="transmembrane region" description="Helical" evidence="1">
    <location>
        <begin position="134"/>
        <end position="150"/>
    </location>
</feature>
<dbReference type="EMBL" id="CAEZWS010000036">
    <property type="protein sequence ID" value="CAB4666496.1"/>
    <property type="molecule type" value="Genomic_DNA"/>
</dbReference>
<reference evidence="2" key="1">
    <citation type="submission" date="2020-05" db="EMBL/GenBank/DDBJ databases">
        <authorList>
            <person name="Chiriac C."/>
            <person name="Salcher M."/>
            <person name="Ghai R."/>
            <person name="Kavagutti S V."/>
        </authorList>
    </citation>
    <scope>NUCLEOTIDE SEQUENCE</scope>
</reference>
<keyword evidence="1" id="KW-0812">Transmembrane</keyword>
<dbReference type="InterPro" id="IPR006750">
    <property type="entry name" value="YdcZ"/>
</dbReference>
<feature type="transmembrane region" description="Helical" evidence="1">
    <location>
        <begin position="228"/>
        <end position="244"/>
    </location>
</feature>
<organism evidence="2">
    <name type="scientific">freshwater metagenome</name>
    <dbReference type="NCBI Taxonomy" id="449393"/>
    <lineage>
        <taxon>unclassified sequences</taxon>
        <taxon>metagenomes</taxon>
        <taxon>ecological metagenomes</taxon>
    </lineage>
</organism>
<dbReference type="PANTHER" id="PTHR34821">
    <property type="entry name" value="INNER MEMBRANE PROTEIN YDCZ"/>
    <property type="match status" value="1"/>
</dbReference>
<dbReference type="PANTHER" id="PTHR34821:SF2">
    <property type="entry name" value="INNER MEMBRANE PROTEIN YDCZ"/>
    <property type="match status" value="1"/>
</dbReference>